<gene>
    <name evidence="2" type="ORF">E2C01_011015</name>
</gene>
<name>A0A5B7D9W6_PORTR</name>
<proteinExistence type="predicted"/>
<protein>
    <submittedName>
        <fullName evidence="2">Uncharacterized protein</fullName>
    </submittedName>
</protein>
<dbReference type="EMBL" id="VSRR010000650">
    <property type="protein sequence ID" value="MPC18138.1"/>
    <property type="molecule type" value="Genomic_DNA"/>
</dbReference>
<dbReference type="AlphaFoldDB" id="A0A5B7D9W6"/>
<sequence>MEQRRFPSFYVFTKFTTNLDYQNSLMCCPISTSDPAGDTWPSLAQQRSLSRQPKGPPPPPQLFGVQPQYSSQFN</sequence>
<organism evidence="2 3">
    <name type="scientific">Portunus trituberculatus</name>
    <name type="common">Swimming crab</name>
    <name type="synonym">Neptunus trituberculatus</name>
    <dbReference type="NCBI Taxonomy" id="210409"/>
    <lineage>
        <taxon>Eukaryota</taxon>
        <taxon>Metazoa</taxon>
        <taxon>Ecdysozoa</taxon>
        <taxon>Arthropoda</taxon>
        <taxon>Crustacea</taxon>
        <taxon>Multicrustacea</taxon>
        <taxon>Malacostraca</taxon>
        <taxon>Eumalacostraca</taxon>
        <taxon>Eucarida</taxon>
        <taxon>Decapoda</taxon>
        <taxon>Pleocyemata</taxon>
        <taxon>Brachyura</taxon>
        <taxon>Eubrachyura</taxon>
        <taxon>Portunoidea</taxon>
        <taxon>Portunidae</taxon>
        <taxon>Portuninae</taxon>
        <taxon>Portunus</taxon>
    </lineage>
</organism>
<comment type="caution">
    <text evidence="2">The sequence shown here is derived from an EMBL/GenBank/DDBJ whole genome shotgun (WGS) entry which is preliminary data.</text>
</comment>
<evidence type="ECO:0000313" key="3">
    <source>
        <dbReference type="Proteomes" id="UP000324222"/>
    </source>
</evidence>
<accession>A0A5B7D9W6</accession>
<dbReference type="Proteomes" id="UP000324222">
    <property type="component" value="Unassembled WGS sequence"/>
</dbReference>
<feature type="region of interest" description="Disordered" evidence="1">
    <location>
        <begin position="35"/>
        <end position="74"/>
    </location>
</feature>
<evidence type="ECO:0000313" key="2">
    <source>
        <dbReference type="EMBL" id="MPC18138.1"/>
    </source>
</evidence>
<keyword evidence="3" id="KW-1185">Reference proteome</keyword>
<feature type="compositionally biased region" description="Polar residues" evidence="1">
    <location>
        <begin position="42"/>
        <end position="51"/>
    </location>
</feature>
<evidence type="ECO:0000256" key="1">
    <source>
        <dbReference type="SAM" id="MobiDB-lite"/>
    </source>
</evidence>
<reference evidence="2 3" key="1">
    <citation type="submission" date="2019-05" db="EMBL/GenBank/DDBJ databases">
        <title>Another draft genome of Portunus trituberculatus and its Hox gene families provides insights of decapod evolution.</title>
        <authorList>
            <person name="Jeong J.-H."/>
            <person name="Song I."/>
            <person name="Kim S."/>
            <person name="Choi T."/>
            <person name="Kim D."/>
            <person name="Ryu S."/>
            <person name="Kim W."/>
        </authorList>
    </citation>
    <scope>NUCLEOTIDE SEQUENCE [LARGE SCALE GENOMIC DNA]</scope>
    <source>
        <tissue evidence="2">Muscle</tissue>
    </source>
</reference>